<dbReference type="InterPro" id="IPR010559">
    <property type="entry name" value="Sig_transdc_His_kin_internal"/>
</dbReference>
<dbReference type="Gene3D" id="3.30.565.10">
    <property type="entry name" value="Histidine kinase-like ATPase, C-terminal domain"/>
    <property type="match status" value="1"/>
</dbReference>
<dbReference type="Gene3D" id="3.30.450.20">
    <property type="entry name" value="PAS domain"/>
    <property type="match status" value="1"/>
</dbReference>
<evidence type="ECO:0000256" key="1">
    <source>
        <dbReference type="ARBA" id="ARBA00000085"/>
    </source>
</evidence>
<evidence type="ECO:0000256" key="9">
    <source>
        <dbReference type="ARBA" id="ARBA00022989"/>
    </source>
</evidence>
<dbReference type="RefSeq" id="WP_215533169.1">
    <property type="nucleotide sequence ID" value="NZ_AP023321.1"/>
</dbReference>
<dbReference type="CDD" id="cd06225">
    <property type="entry name" value="HAMP"/>
    <property type="match status" value="1"/>
</dbReference>
<keyword evidence="8 15" id="KW-0418">Kinase</keyword>
<dbReference type="Gene3D" id="1.10.8.500">
    <property type="entry name" value="HAMP domain in histidine kinase"/>
    <property type="match status" value="1"/>
</dbReference>
<keyword evidence="4" id="KW-1003">Cell membrane</keyword>
<feature type="domain" description="Histidine kinase" evidence="13">
    <location>
        <begin position="484"/>
        <end position="587"/>
    </location>
</feature>
<dbReference type="Proteomes" id="UP000593890">
    <property type="component" value="Chromosome"/>
</dbReference>
<name>A0A7I8D3H7_9FIRM</name>
<dbReference type="InterPro" id="IPR005467">
    <property type="entry name" value="His_kinase_dom"/>
</dbReference>
<evidence type="ECO:0000256" key="12">
    <source>
        <dbReference type="SAM" id="Phobius"/>
    </source>
</evidence>
<keyword evidence="10" id="KW-0902">Two-component regulatory system</keyword>
<dbReference type="GO" id="GO:0000155">
    <property type="term" value="F:phosphorelay sensor kinase activity"/>
    <property type="evidence" value="ECO:0007669"/>
    <property type="project" value="InterPro"/>
</dbReference>
<proteinExistence type="predicted"/>
<gene>
    <name evidence="15" type="ORF">C12CBH8_20170</name>
</gene>
<evidence type="ECO:0000256" key="3">
    <source>
        <dbReference type="ARBA" id="ARBA00012438"/>
    </source>
</evidence>
<dbReference type="KEGG" id="sman:C12CBH8_20170"/>
<dbReference type="PANTHER" id="PTHR34220:SF7">
    <property type="entry name" value="SENSOR HISTIDINE KINASE YPDA"/>
    <property type="match status" value="1"/>
</dbReference>
<keyword evidence="7 12" id="KW-0812">Transmembrane</keyword>
<dbReference type="PROSITE" id="PS50109">
    <property type="entry name" value="HIS_KIN"/>
    <property type="match status" value="1"/>
</dbReference>
<dbReference type="InterPro" id="IPR003660">
    <property type="entry name" value="HAMP_dom"/>
</dbReference>
<dbReference type="PROSITE" id="PS50885">
    <property type="entry name" value="HAMP"/>
    <property type="match status" value="1"/>
</dbReference>
<keyword evidence="5" id="KW-0597">Phosphoprotein</keyword>
<keyword evidence="16" id="KW-1185">Reference proteome</keyword>
<comment type="catalytic activity">
    <reaction evidence="1">
        <text>ATP + protein L-histidine = ADP + protein N-phospho-L-histidine.</text>
        <dbReference type="EC" id="2.7.13.3"/>
    </reaction>
</comment>
<evidence type="ECO:0000256" key="6">
    <source>
        <dbReference type="ARBA" id="ARBA00022679"/>
    </source>
</evidence>
<dbReference type="SMART" id="SM00304">
    <property type="entry name" value="HAMP"/>
    <property type="match status" value="1"/>
</dbReference>
<evidence type="ECO:0000256" key="7">
    <source>
        <dbReference type="ARBA" id="ARBA00022692"/>
    </source>
</evidence>
<evidence type="ECO:0000259" key="13">
    <source>
        <dbReference type="PROSITE" id="PS50109"/>
    </source>
</evidence>
<keyword evidence="6" id="KW-0808">Transferase</keyword>
<dbReference type="Pfam" id="PF02518">
    <property type="entry name" value="HATPase_c"/>
    <property type="match status" value="1"/>
</dbReference>
<evidence type="ECO:0000256" key="10">
    <source>
        <dbReference type="ARBA" id="ARBA00023012"/>
    </source>
</evidence>
<evidence type="ECO:0000256" key="8">
    <source>
        <dbReference type="ARBA" id="ARBA00022777"/>
    </source>
</evidence>
<dbReference type="InterPro" id="IPR033479">
    <property type="entry name" value="dCache_1"/>
</dbReference>
<dbReference type="Pfam" id="PF02743">
    <property type="entry name" value="dCache_1"/>
    <property type="match status" value="1"/>
</dbReference>
<dbReference type="EC" id="2.7.13.3" evidence="3"/>
<evidence type="ECO:0000256" key="2">
    <source>
        <dbReference type="ARBA" id="ARBA00004651"/>
    </source>
</evidence>
<evidence type="ECO:0000313" key="16">
    <source>
        <dbReference type="Proteomes" id="UP000593890"/>
    </source>
</evidence>
<comment type="subcellular location">
    <subcellularLocation>
        <location evidence="2">Cell membrane</location>
        <topology evidence="2">Multi-pass membrane protein</topology>
    </subcellularLocation>
</comment>
<evidence type="ECO:0000256" key="4">
    <source>
        <dbReference type="ARBA" id="ARBA00022475"/>
    </source>
</evidence>
<dbReference type="GO" id="GO:0005886">
    <property type="term" value="C:plasma membrane"/>
    <property type="evidence" value="ECO:0007669"/>
    <property type="project" value="UniProtKB-SubCell"/>
</dbReference>
<feature type="domain" description="HAMP" evidence="14">
    <location>
        <begin position="319"/>
        <end position="372"/>
    </location>
</feature>
<keyword evidence="11 12" id="KW-0472">Membrane</keyword>
<dbReference type="PRINTS" id="PR00344">
    <property type="entry name" value="BCTRLSENSOR"/>
</dbReference>
<dbReference type="PANTHER" id="PTHR34220">
    <property type="entry name" value="SENSOR HISTIDINE KINASE YPDA"/>
    <property type="match status" value="1"/>
</dbReference>
<evidence type="ECO:0000256" key="11">
    <source>
        <dbReference type="ARBA" id="ARBA00023136"/>
    </source>
</evidence>
<dbReference type="SUPFAM" id="SSF55874">
    <property type="entry name" value="ATPase domain of HSP90 chaperone/DNA topoisomerase II/histidine kinase"/>
    <property type="match status" value="1"/>
</dbReference>
<reference evidence="16" key="1">
    <citation type="submission" date="2020-07" db="EMBL/GenBank/DDBJ databases">
        <title>Complete genome sequencing of Clostridia bacterium strain 12CBH8.</title>
        <authorList>
            <person name="Sakamoto M."/>
            <person name="Murakami T."/>
            <person name="Mori H."/>
        </authorList>
    </citation>
    <scope>NUCLEOTIDE SEQUENCE [LARGE SCALE GENOMIC DNA]</scope>
    <source>
        <strain evidence="16">12CBH8</strain>
    </source>
</reference>
<dbReference type="SMART" id="SM00387">
    <property type="entry name" value="HATPase_c"/>
    <property type="match status" value="1"/>
</dbReference>
<dbReference type="InterPro" id="IPR004358">
    <property type="entry name" value="Sig_transdc_His_kin-like_C"/>
</dbReference>
<evidence type="ECO:0000259" key="14">
    <source>
        <dbReference type="PROSITE" id="PS50885"/>
    </source>
</evidence>
<evidence type="ECO:0000256" key="5">
    <source>
        <dbReference type="ARBA" id="ARBA00022553"/>
    </source>
</evidence>
<sequence>MKRIRRFFVNLKLRNKLLLAFSVFIILPIVTLTLLSTYLTKYIIEKNAMFSATQSFNQVSDFVSYRIDNIIRATNLIANDQLVHSVAERDPNNYPLEEQFENLQKIRHFLTSYENEIDIVTVRLFLDDQMIHSDEDGDILGLESAKDFPWYQSLSGSQVMLYPSMGSDRNGDQTLSAVRAITSFDNYQDIKGYVMAEFPEKIFRDMISKANSIGGSLTYICNDQYELISSTDDGNQDEFFLTPSQMELVSGYSDWAFLKVGNEDVFAKVKAIPSTNWSIVTIIPESGIFRDTHLIQNTMVLFMLFLIGIAYLGAVFVTLSLTKRIDLLASKMNAAQQGNFSKAIVYSNAKDEIGILIQNFNYMIDRIQTLMAEEKIASQRLRSAELMALQSQINPHFLYNTLDMINWMSYEEDKGEEIRTTLRSLSRFYKLSLNKGRTLVSLQDELKHVSLYIQIQNMRLQNSVHLDIRVPEHLQQCGILKITLQPIVENAVLHGIMEKDDPHGTININAKLSGEDLLITVADDGVGIPPDILDTLLNEEDTSRQHGYGLTNINERIMLYFGEKYGLSIRSQLAKGTIVTIRIPFHKFLDEQ</sequence>
<dbReference type="Pfam" id="PF06580">
    <property type="entry name" value="His_kinase"/>
    <property type="match status" value="1"/>
</dbReference>
<dbReference type="SUPFAM" id="SSF158472">
    <property type="entry name" value="HAMP domain-like"/>
    <property type="match status" value="1"/>
</dbReference>
<dbReference type="InterPro" id="IPR036890">
    <property type="entry name" value="HATPase_C_sf"/>
</dbReference>
<organism evidence="15 16">
    <name type="scientific">Solibaculum mannosilyticum</name>
    <dbReference type="NCBI Taxonomy" id="2780922"/>
    <lineage>
        <taxon>Bacteria</taxon>
        <taxon>Bacillati</taxon>
        <taxon>Bacillota</taxon>
        <taxon>Clostridia</taxon>
        <taxon>Eubacteriales</taxon>
        <taxon>Oscillospiraceae</taxon>
        <taxon>Solibaculum</taxon>
    </lineage>
</organism>
<dbReference type="EMBL" id="AP023321">
    <property type="protein sequence ID" value="BCI61378.1"/>
    <property type="molecule type" value="Genomic_DNA"/>
</dbReference>
<feature type="transmembrane region" description="Helical" evidence="12">
    <location>
        <begin position="299"/>
        <end position="322"/>
    </location>
</feature>
<dbReference type="InterPro" id="IPR003594">
    <property type="entry name" value="HATPase_dom"/>
</dbReference>
<dbReference type="InterPro" id="IPR050640">
    <property type="entry name" value="Bact_2-comp_sensor_kinase"/>
</dbReference>
<keyword evidence="9 12" id="KW-1133">Transmembrane helix</keyword>
<accession>A0A7I8D3H7</accession>
<dbReference type="Pfam" id="PF00672">
    <property type="entry name" value="HAMP"/>
    <property type="match status" value="1"/>
</dbReference>
<protein>
    <recommendedName>
        <fullName evidence="3">histidine kinase</fullName>
        <ecNumber evidence="3">2.7.13.3</ecNumber>
    </recommendedName>
</protein>
<evidence type="ECO:0000313" key="15">
    <source>
        <dbReference type="EMBL" id="BCI61378.1"/>
    </source>
</evidence>
<dbReference type="AlphaFoldDB" id="A0A7I8D3H7"/>